<evidence type="ECO:0000313" key="13">
    <source>
        <dbReference type="Proteomes" id="UP000494040"/>
    </source>
</evidence>
<name>A0A8I6TDM7_CIMLE</name>
<dbReference type="InterPro" id="IPR014001">
    <property type="entry name" value="Helicase_ATP-bd"/>
</dbReference>
<organism evidence="12 13">
    <name type="scientific">Cimex lectularius</name>
    <name type="common">Bed bug</name>
    <name type="synonym">Acanthia lectularia</name>
    <dbReference type="NCBI Taxonomy" id="79782"/>
    <lineage>
        <taxon>Eukaryota</taxon>
        <taxon>Metazoa</taxon>
        <taxon>Ecdysozoa</taxon>
        <taxon>Arthropoda</taxon>
        <taxon>Hexapoda</taxon>
        <taxon>Insecta</taxon>
        <taxon>Pterygota</taxon>
        <taxon>Neoptera</taxon>
        <taxon>Paraneoptera</taxon>
        <taxon>Hemiptera</taxon>
        <taxon>Heteroptera</taxon>
        <taxon>Panheteroptera</taxon>
        <taxon>Cimicomorpha</taxon>
        <taxon>Cimicidae</taxon>
        <taxon>Cimex</taxon>
    </lineage>
</organism>
<dbReference type="OMA" id="PNIFTDW"/>
<dbReference type="PANTHER" id="PTHR47161">
    <property type="entry name" value="LYMPHOID-SPECIFIC HELICASE"/>
    <property type="match status" value="1"/>
</dbReference>
<dbReference type="PANTHER" id="PTHR47161:SF1">
    <property type="entry name" value="LYMPHOID-SPECIFIC HELICASE"/>
    <property type="match status" value="1"/>
</dbReference>
<dbReference type="Proteomes" id="UP000494040">
    <property type="component" value="Unassembled WGS sequence"/>
</dbReference>
<dbReference type="OrthoDB" id="448448at2759"/>
<evidence type="ECO:0000256" key="8">
    <source>
        <dbReference type="ARBA" id="ARBA00023242"/>
    </source>
</evidence>
<dbReference type="GO" id="GO:0006346">
    <property type="term" value="P:DNA methylation-dependent constitutive heterochromatin formation"/>
    <property type="evidence" value="ECO:0007669"/>
    <property type="project" value="TreeGrafter"/>
</dbReference>
<dbReference type="SMART" id="SM00490">
    <property type="entry name" value="HELICc"/>
    <property type="match status" value="1"/>
</dbReference>
<dbReference type="SMART" id="SM00487">
    <property type="entry name" value="DEXDc"/>
    <property type="match status" value="1"/>
</dbReference>
<accession>A0A8I6TDM7</accession>
<dbReference type="Gene3D" id="3.40.50.300">
    <property type="entry name" value="P-loop containing nucleotide triphosphate hydrolases"/>
    <property type="match status" value="1"/>
</dbReference>
<evidence type="ECO:0000256" key="1">
    <source>
        <dbReference type="ARBA" id="ARBA00004123"/>
    </source>
</evidence>
<protein>
    <submittedName>
        <fullName evidence="12">Uncharacterized protein</fullName>
    </submittedName>
</protein>
<proteinExistence type="inferred from homology"/>
<dbReference type="PROSITE" id="PS51192">
    <property type="entry name" value="HELICASE_ATP_BIND_1"/>
    <property type="match status" value="1"/>
</dbReference>
<dbReference type="Pfam" id="PF00176">
    <property type="entry name" value="SNF2-rel_dom"/>
    <property type="match status" value="1"/>
</dbReference>
<dbReference type="GO" id="GO:0005634">
    <property type="term" value="C:nucleus"/>
    <property type="evidence" value="ECO:0007669"/>
    <property type="project" value="UniProtKB-SubCell"/>
</dbReference>
<dbReference type="SUPFAM" id="SSF52540">
    <property type="entry name" value="P-loop containing nucleoside triphosphate hydrolases"/>
    <property type="match status" value="2"/>
</dbReference>
<dbReference type="GO" id="GO:0044027">
    <property type="term" value="P:negative regulation of gene expression via chromosomal CpG island methylation"/>
    <property type="evidence" value="ECO:0007669"/>
    <property type="project" value="TreeGrafter"/>
</dbReference>
<feature type="domain" description="Helicase ATP-binding" evidence="10">
    <location>
        <begin position="133"/>
        <end position="303"/>
    </location>
</feature>
<dbReference type="InterPro" id="IPR000330">
    <property type="entry name" value="SNF2_N"/>
</dbReference>
<dbReference type="InterPro" id="IPR001650">
    <property type="entry name" value="Helicase_C-like"/>
</dbReference>
<keyword evidence="3" id="KW-0547">Nucleotide-binding</keyword>
<keyword evidence="5" id="KW-0347">Helicase</keyword>
<dbReference type="KEGG" id="clec:106665407"/>
<dbReference type="GO" id="GO:0031508">
    <property type="term" value="P:pericentric heterochromatin formation"/>
    <property type="evidence" value="ECO:0007669"/>
    <property type="project" value="TreeGrafter"/>
</dbReference>
<keyword evidence="13" id="KW-1185">Reference proteome</keyword>
<dbReference type="PROSITE" id="PS51194">
    <property type="entry name" value="HELICASE_CTER"/>
    <property type="match status" value="1"/>
</dbReference>
<evidence type="ECO:0000256" key="5">
    <source>
        <dbReference type="ARBA" id="ARBA00022806"/>
    </source>
</evidence>
<dbReference type="GO" id="GO:0003682">
    <property type="term" value="F:chromatin binding"/>
    <property type="evidence" value="ECO:0007669"/>
    <property type="project" value="TreeGrafter"/>
</dbReference>
<dbReference type="InterPro" id="IPR038718">
    <property type="entry name" value="SNF2-like_sf"/>
</dbReference>
<evidence type="ECO:0000256" key="3">
    <source>
        <dbReference type="ARBA" id="ARBA00022741"/>
    </source>
</evidence>
<dbReference type="RefSeq" id="XP_014247306.2">
    <property type="nucleotide sequence ID" value="XM_014391820.2"/>
</dbReference>
<keyword evidence="6" id="KW-0067">ATP-binding</keyword>
<evidence type="ECO:0000256" key="9">
    <source>
        <dbReference type="SAM" id="MobiDB-lite"/>
    </source>
</evidence>
<dbReference type="InterPro" id="IPR027417">
    <property type="entry name" value="P-loop_NTPase"/>
</dbReference>
<feature type="domain" description="Helicase C-terminal" evidence="11">
    <location>
        <begin position="500"/>
        <end position="661"/>
    </location>
</feature>
<dbReference type="GeneID" id="106665407"/>
<sequence>MDNPAEPKINTENNEGLKGANNTKRHSSKKSPSIQEKLEKEQHEAEIHANRYKQLMKLLTKSQFYSSFLQARASENLKEDEACCEEPKEEVDTAVEEPKRLTALGVLVDAQQPLLLEGAELRDYQITGFKWMKVLYETGMNGILADEMGLGKTIQSIAMICHLYEQGVIGPFLIVGPLSTVPNWMLEFQRFCPQVPVVMYHGSQYEREVVRSEISRCHPLNGSIVYPVVVTSYEVPIKDESYLNRYRWKYIIVDEGHRLKNSNSQLSRSLRNLSSVNRLLLTGTPIQNNLGELWSLLNFLLPDIFDSLDAFQSWLTIKELESCDQEGSAAHVVEQEKKDMILSKLHEILSPFLLRRRKVDVNLLLPPKKEIVIKCPLTTTQLSLYCGILDKSLPSLFPKEEPVIIPDNKDGTKVKRKATLKGKNQSTSSNSMAETSYGGGKIVIENGQQYLMQLKFSAPPYIMLKKIVNHPYLIKMPVLPGSSIMKVDEKLISESGKMVLLESLLARLKVKNHKVVLFSTMTSILDLIECFVEMKEYGYCRLDGSKRLEERKEMIFRFNTEKEIFIFLASTRAGGLGINLCAADTVIIFDSDWNPQADLQAQDRCHRIGQNRPVMVYRLVCPGTIDEDIIVKAHAKRKLEKLIIHKGNFGASTNYSAFSLEELKTILEEKIMSKEIGIGAEADLSEEQWAVLLDRTDLTFTE</sequence>
<dbReference type="InterPro" id="IPR049730">
    <property type="entry name" value="SNF2/RAD54-like_C"/>
</dbReference>
<comment type="similarity">
    <text evidence="2">Belongs to the SNF2/RAD54 helicase family.</text>
</comment>
<comment type="subcellular location">
    <subcellularLocation>
        <location evidence="1">Nucleus</location>
    </subcellularLocation>
</comment>
<reference evidence="12" key="1">
    <citation type="submission" date="2022-01" db="UniProtKB">
        <authorList>
            <consortium name="EnsemblMetazoa"/>
        </authorList>
    </citation>
    <scope>IDENTIFICATION</scope>
</reference>
<evidence type="ECO:0000259" key="10">
    <source>
        <dbReference type="PROSITE" id="PS51192"/>
    </source>
</evidence>
<dbReference type="EnsemblMetazoa" id="XM_014391820.2">
    <property type="protein sequence ID" value="XP_014247306.2"/>
    <property type="gene ID" value="LOC106665407"/>
</dbReference>
<dbReference type="Pfam" id="PF00271">
    <property type="entry name" value="Helicase_C"/>
    <property type="match status" value="1"/>
</dbReference>
<dbReference type="GO" id="GO:0004386">
    <property type="term" value="F:helicase activity"/>
    <property type="evidence" value="ECO:0007669"/>
    <property type="project" value="UniProtKB-KW"/>
</dbReference>
<dbReference type="Gene3D" id="3.40.50.10810">
    <property type="entry name" value="Tandem AAA-ATPase domain"/>
    <property type="match status" value="1"/>
</dbReference>
<dbReference type="FunFam" id="3.40.50.10810:FF:000015">
    <property type="entry name" value="lymphoid-specific helicase isoform X1"/>
    <property type="match status" value="1"/>
</dbReference>
<dbReference type="GO" id="GO:0005721">
    <property type="term" value="C:pericentric heterochromatin"/>
    <property type="evidence" value="ECO:0007669"/>
    <property type="project" value="TreeGrafter"/>
</dbReference>
<evidence type="ECO:0000256" key="2">
    <source>
        <dbReference type="ARBA" id="ARBA00007025"/>
    </source>
</evidence>
<evidence type="ECO:0000256" key="4">
    <source>
        <dbReference type="ARBA" id="ARBA00022801"/>
    </source>
</evidence>
<dbReference type="GO" id="GO:0005524">
    <property type="term" value="F:ATP binding"/>
    <property type="evidence" value="ECO:0007669"/>
    <property type="project" value="UniProtKB-KW"/>
</dbReference>
<keyword evidence="8" id="KW-0539">Nucleus</keyword>
<evidence type="ECO:0000256" key="7">
    <source>
        <dbReference type="ARBA" id="ARBA00023054"/>
    </source>
</evidence>
<dbReference type="AlphaFoldDB" id="A0A8I6TDM7"/>
<evidence type="ECO:0000313" key="12">
    <source>
        <dbReference type="EnsemblMetazoa" id="XP_014247306.2"/>
    </source>
</evidence>
<feature type="region of interest" description="Disordered" evidence="9">
    <location>
        <begin position="1"/>
        <end position="43"/>
    </location>
</feature>
<dbReference type="GO" id="GO:0016787">
    <property type="term" value="F:hydrolase activity"/>
    <property type="evidence" value="ECO:0007669"/>
    <property type="project" value="UniProtKB-KW"/>
</dbReference>
<evidence type="ECO:0000256" key="6">
    <source>
        <dbReference type="ARBA" id="ARBA00022840"/>
    </source>
</evidence>
<evidence type="ECO:0000259" key="11">
    <source>
        <dbReference type="PROSITE" id="PS51194"/>
    </source>
</evidence>
<keyword evidence="7" id="KW-0175">Coiled coil</keyword>
<keyword evidence="4" id="KW-0378">Hydrolase</keyword>
<dbReference type="CDD" id="cd18793">
    <property type="entry name" value="SF2_C_SNF"/>
    <property type="match status" value="1"/>
</dbReference>